<evidence type="ECO:0000313" key="2">
    <source>
        <dbReference type="Proteomes" id="UP000189933"/>
    </source>
</evidence>
<accession>A0A1T4QG08</accession>
<sequence length="63" mass="7181">MAQFLEGYAFVECGYCRGKFQALKEYDYGLDTDQEALGQLVQAHWAQCTAENPYIDPNGYYGE</sequence>
<evidence type="ECO:0000313" key="1">
    <source>
        <dbReference type="EMBL" id="SKA02723.1"/>
    </source>
</evidence>
<name>A0A1T4QG08_9FIRM</name>
<gene>
    <name evidence="1" type="ORF">SAMN02745885_01664</name>
</gene>
<organism evidence="1 2">
    <name type="scientific">Carboxydocella sporoproducens DSM 16521</name>
    <dbReference type="NCBI Taxonomy" id="1121270"/>
    <lineage>
        <taxon>Bacteria</taxon>
        <taxon>Bacillati</taxon>
        <taxon>Bacillota</taxon>
        <taxon>Clostridia</taxon>
        <taxon>Eubacteriales</taxon>
        <taxon>Clostridiales Family XVI. Incertae Sedis</taxon>
        <taxon>Carboxydocella</taxon>
    </lineage>
</organism>
<proteinExistence type="predicted"/>
<dbReference type="Proteomes" id="UP000189933">
    <property type="component" value="Unassembled WGS sequence"/>
</dbReference>
<dbReference type="AlphaFoldDB" id="A0A1T4QG08"/>
<reference evidence="2" key="1">
    <citation type="submission" date="2017-02" db="EMBL/GenBank/DDBJ databases">
        <authorList>
            <person name="Varghese N."/>
            <person name="Submissions S."/>
        </authorList>
    </citation>
    <scope>NUCLEOTIDE SEQUENCE [LARGE SCALE GENOMIC DNA]</scope>
    <source>
        <strain evidence="2">DSM 16521</strain>
    </source>
</reference>
<dbReference type="EMBL" id="FUXM01000018">
    <property type="protein sequence ID" value="SKA02723.1"/>
    <property type="molecule type" value="Genomic_DNA"/>
</dbReference>
<dbReference type="RefSeq" id="WP_078665710.1">
    <property type="nucleotide sequence ID" value="NZ_FUXM01000018.1"/>
</dbReference>
<keyword evidence="2" id="KW-1185">Reference proteome</keyword>
<protein>
    <submittedName>
        <fullName evidence="1">Uncharacterized protein</fullName>
    </submittedName>
</protein>